<dbReference type="RefSeq" id="WP_377770474.1">
    <property type="nucleotide sequence ID" value="NZ_JBHUOQ010000001.1"/>
</dbReference>
<evidence type="ECO:0000256" key="2">
    <source>
        <dbReference type="ARBA" id="ARBA00005297"/>
    </source>
</evidence>
<dbReference type="NCBIfam" id="TIGR00543">
    <property type="entry name" value="isochor_syn"/>
    <property type="match status" value="1"/>
</dbReference>
<comment type="caution">
    <text evidence="7">The sequence shown here is derived from an EMBL/GenBank/DDBJ whole genome shotgun (WGS) entry which is preliminary data.</text>
</comment>
<reference evidence="8" key="1">
    <citation type="journal article" date="2019" name="Int. J. Syst. Evol. Microbiol.">
        <title>The Global Catalogue of Microorganisms (GCM) 10K type strain sequencing project: providing services to taxonomists for standard genome sequencing and annotation.</title>
        <authorList>
            <consortium name="The Broad Institute Genomics Platform"/>
            <consortium name="The Broad Institute Genome Sequencing Center for Infectious Disease"/>
            <person name="Wu L."/>
            <person name="Ma J."/>
        </authorList>
    </citation>
    <scope>NUCLEOTIDE SEQUENCE [LARGE SCALE GENOMIC DNA]</scope>
    <source>
        <strain evidence="8">KCTC 33575</strain>
    </source>
</reference>
<dbReference type="Gene3D" id="3.60.120.10">
    <property type="entry name" value="Anthranilate synthase"/>
    <property type="match status" value="1"/>
</dbReference>
<dbReference type="InterPro" id="IPR015890">
    <property type="entry name" value="Chorismate_C"/>
</dbReference>
<accession>A0ABW5WSF7</accession>
<evidence type="ECO:0000256" key="4">
    <source>
        <dbReference type="ARBA" id="ARBA00023235"/>
    </source>
</evidence>
<dbReference type="SUPFAM" id="SSF56322">
    <property type="entry name" value="ADC synthase"/>
    <property type="match status" value="1"/>
</dbReference>
<evidence type="ECO:0000256" key="1">
    <source>
        <dbReference type="ARBA" id="ARBA00000799"/>
    </source>
</evidence>
<dbReference type="PANTHER" id="PTHR42839">
    <property type="entry name" value="ISOCHORISMATE SYNTHASE ENTC"/>
    <property type="match status" value="1"/>
</dbReference>
<keyword evidence="4" id="KW-0413">Isomerase</keyword>
<proteinExistence type="inferred from homology"/>
<dbReference type="Pfam" id="PF00425">
    <property type="entry name" value="Chorismate_bind"/>
    <property type="match status" value="1"/>
</dbReference>
<feature type="domain" description="Chorismate-utilising enzyme C-terminal" evidence="6">
    <location>
        <begin position="190"/>
        <end position="441"/>
    </location>
</feature>
<comment type="similarity">
    <text evidence="2">Belongs to the isochorismate synthase family.</text>
</comment>
<evidence type="ECO:0000259" key="6">
    <source>
        <dbReference type="Pfam" id="PF00425"/>
    </source>
</evidence>
<gene>
    <name evidence="7" type="ORF">ACFSX4_00540</name>
</gene>
<protein>
    <recommendedName>
        <fullName evidence="3">isochorismate synthase</fullName>
        <ecNumber evidence="3">5.4.4.2</ecNumber>
    </recommendedName>
    <alternativeName>
        <fullName evidence="5">Isochorismate mutase</fullName>
    </alternativeName>
</protein>
<evidence type="ECO:0000313" key="8">
    <source>
        <dbReference type="Proteomes" id="UP001597519"/>
    </source>
</evidence>
<comment type="catalytic activity">
    <reaction evidence="1">
        <text>chorismate = isochorismate</text>
        <dbReference type="Rhea" id="RHEA:18985"/>
        <dbReference type="ChEBI" id="CHEBI:29748"/>
        <dbReference type="ChEBI" id="CHEBI:29780"/>
        <dbReference type="EC" id="5.4.4.2"/>
    </reaction>
</comment>
<organism evidence="7 8">
    <name type="scientific">Corticicoccus populi</name>
    <dbReference type="NCBI Taxonomy" id="1812821"/>
    <lineage>
        <taxon>Bacteria</taxon>
        <taxon>Bacillati</taxon>
        <taxon>Bacillota</taxon>
        <taxon>Bacilli</taxon>
        <taxon>Bacillales</taxon>
        <taxon>Staphylococcaceae</taxon>
        <taxon>Corticicoccus</taxon>
    </lineage>
</organism>
<dbReference type="PANTHER" id="PTHR42839:SF1">
    <property type="entry name" value="ISOCHORISMATE SYNTHASE MENF"/>
    <property type="match status" value="1"/>
</dbReference>
<dbReference type="EMBL" id="JBHUOQ010000001">
    <property type="protein sequence ID" value="MFD2828932.1"/>
    <property type="molecule type" value="Genomic_DNA"/>
</dbReference>
<dbReference type="InterPro" id="IPR005801">
    <property type="entry name" value="ADC_synthase"/>
</dbReference>
<dbReference type="InterPro" id="IPR004561">
    <property type="entry name" value="IsoChor_synthase"/>
</dbReference>
<evidence type="ECO:0000256" key="5">
    <source>
        <dbReference type="ARBA" id="ARBA00041564"/>
    </source>
</evidence>
<evidence type="ECO:0000256" key="3">
    <source>
        <dbReference type="ARBA" id="ARBA00012824"/>
    </source>
</evidence>
<dbReference type="EC" id="5.4.4.2" evidence="3"/>
<sequence>MHLEEQRSTLEGLKIDADKGFLTMHFNISEYDINEEKLFSYFNSYQGQRYWFRSKDERYNIVGIGYIKSISKDKFSSAVMSEEKAALYNDIQQVDLDNDLKGRLSLFGGIKFDDSHKTDEWNQFRHSEFHLSKWQFSLSNNELFYTFENNGESLTQTFDEIHQILSEIDSHTVQESDKPELKMMKDIFPEEWKTLVDEAVDRLDEDAFLKVVLSRQRLIRFDSNISPLFLINRLNDESGTYTIYYEKNESSFVSKSPEKLFDIKDNALSTNAVAGSSERTLDDDENRQSKAFLLSDDKNLYEHALVRESIVEDLKPYSHYVKYNDIPEIMENKYIYHLHTPITARLKDDVDVFQLIGAIHPTPAVGGMPKALSEAYITEHEFGTRGLYAAPVGIVEENNNSEFVVSLRSMLVRQRSASLFAGCGIVKASGSEEEFKETSVKFTPMLNVLGVEWSES</sequence>
<dbReference type="Proteomes" id="UP001597519">
    <property type="component" value="Unassembled WGS sequence"/>
</dbReference>
<evidence type="ECO:0000313" key="7">
    <source>
        <dbReference type="EMBL" id="MFD2828932.1"/>
    </source>
</evidence>
<keyword evidence="8" id="KW-1185">Reference proteome</keyword>
<name>A0ABW5WSF7_9STAP</name>